<dbReference type="AlphaFoldDB" id="A0A165FCU2"/>
<keyword evidence="3" id="KW-1185">Reference proteome</keyword>
<evidence type="ECO:0000313" key="2">
    <source>
        <dbReference type="EMBL" id="KZT08775.1"/>
    </source>
</evidence>
<feature type="region of interest" description="Disordered" evidence="1">
    <location>
        <begin position="707"/>
        <end position="728"/>
    </location>
</feature>
<gene>
    <name evidence="2" type="ORF">LAESUDRAFT_54962</name>
</gene>
<feature type="compositionally biased region" description="Low complexity" evidence="1">
    <location>
        <begin position="598"/>
        <end position="608"/>
    </location>
</feature>
<sequence>MASELSLRHFPEVSETSMIPEMSEASFQIPHATGGSSADLLMGDASMDLLHGADYTFASPVSPTRPLRVRKNSTDMPESTPRRKAVRSTPLRTYALRPRPGRTPSGATPLRAVVGTDMTPAAGTSSIFGSEEASFQIPVAAREGQSMLLNTIGESFQMASVTRGDDPQLNDDGESFQIPISPRKGYKLLLNGEGESFRIPFAGNENDTRPHYDGGAIDATFATANMPSPASTISPLRQLTSKPTSAPLTPAEAIAADEAVPQQSSTEGVTSLRDANNLEIECTVEQPPRVEGSQPAPIPIPTGTAVKPSAASAELSDALPRVDKARRKKPTVIGGGITKAGKPRAQVFTLKHVLSTAKTGQAGGTDQRLQIEPSSEVPDSRAGESKKNPQSNGSIPSGSAPVHGITAGGLASTLISFGQKYIKNLTKTEFSDRVRTHAPVKKDVSARTTPHDTDVTQGQPSGSSSAEAYRDADRDGPLTLSQLSRPSDAPAPTETRQLRSRTSGVASARPPPSPVSPPLKRPRSPSTSAASRGENKRSRTSSSGVVAAASRQGTSDSSAHALRRSRVRTAEAPAAVVSGGSHVREASADLHAKRVLNRSGTSSSGSRSAIEQEKKKSASRRQLTRTRTGLANSRSTDRSEDLHASQKENAPGGKQHPGHGHARKASQELHFNRPVSRCLLLRFLSLLQTLTSPARRHSITSTSILLVSGWPGAPRGEGNETDRVSFPL</sequence>
<evidence type="ECO:0000313" key="3">
    <source>
        <dbReference type="Proteomes" id="UP000076871"/>
    </source>
</evidence>
<proteinExistence type="predicted"/>
<feature type="compositionally biased region" description="Polar residues" evidence="1">
    <location>
        <begin position="388"/>
        <end position="397"/>
    </location>
</feature>
<evidence type="ECO:0000256" key="1">
    <source>
        <dbReference type="SAM" id="MobiDB-lite"/>
    </source>
</evidence>
<accession>A0A165FCU2</accession>
<organism evidence="2 3">
    <name type="scientific">Laetiporus sulphureus 93-53</name>
    <dbReference type="NCBI Taxonomy" id="1314785"/>
    <lineage>
        <taxon>Eukaryota</taxon>
        <taxon>Fungi</taxon>
        <taxon>Dikarya</taxon>
        <taxon>Basidiomycota</taxon>
        <taxon>Agaricomycotina</taxon>
        <taxon>Agaricomycetes</taxon>
        <taxon>Polyporales</taxon>
        <taxon>Laetiporus</taxon>
    </lineage>
</organism>
<protein>
    <submittedName>
        <fullName evidence="2">Uncharacterized protein</fullName>
    </submittedName>
</protein>
<feature type="compositionally biased region" description="Basic and acidic residues" evidence="1">
    <location>
        <begin position="432"/>
        <end position="454"/>
    </location>
</feature>
<dbReference type="GeneID" id="63819926"/>
<dbReference type="RefSeq" id="XP_040766515.1">
    <property type="nucleotide sequence ID" value="XM_040902895.1"/>
</dbReference>
<reference evidence="2 3" key="1">
    <citation type="journal article" date="2016" name="Mol. Biol. Evol.">
        <title>Comparative Genomics of Early-Diverging Mushroom-Forming Fungi Provides Insights into the Origins of Lignocellulose Decay Capabilities.</title>
        <authorList>
            <person name="Nagy L.G."/>
            <person name="Riley R."/>
            <person name="Tritt A."/>
            <person name="Adam C."/>
            <person name="Daum C."/>
            <person name="Floudas D."/>
            <person name="Sun H."/>
            <person name="Yadav J.S."/>
            <person name="Pangilinan J."/>
            <person name="Larsson K.H."/>
            <person name="Matsuura K."/>
            <person name="Barry K."/>
            <person name="Labutti K."/>
            <person name="Kuo R."/>
            <person name="Ohm R.A."/>
            <person name="Bhattacharya S.S."/>
            <person name="Shirouzu T."/>
            <person name="Yoshinaga Y."/>
            <person name="Martin F.M."/>
            <person name="Grigoriev I.V."/>
            <person name="Hibbett D.S."/>
        </authorList>
    </citation>
    <scope>NUCLEOTIDE SEQUENCE [LARGE SCALE GENOMIC DNA]</scope>
    <source>
        <strain evidence="2 3">93-53</strain>
    </source>
</reference>
<feature type="compositionally biased region" description="Pro residues" evidence="1">
    <location>
        <begin position="509"/>
        <end position="519"/>
    </location>
</feature>
<name>A0A165FCU2_9APHY</name>
<feature type="region of interest" description="Disordered" evidence="1">
    <location>
        <begin position="432"/>
        <end position="666"/>
    </location>
</feature>
<feature type="region of interest" description="Disordered" evidence="1">
    <location>
        <begin position="287"/>
        <end position="339"/>
    </location>
</feature>
<feature type="compositionally biased region" description="Polar residues" evidence="1">
    <location>
        <begin position="455"/>
        <end position="466"/>
    </location>
</feature>
<feature type="compositionally biased region" description="Basic and acidic residues" evidence="1">
    <location>
        <begin position="582"/>
        <end position="592"/>
    </location>
</feature>
<feature type="compositionally biased region" description="Polar residues" evidence="1">
    <location>
        <begin position="625"/>
        <end position="634"/>
    </location>
</feature>
<feature type="compositionally biased region" description="Basic and acidic residues" evidence="1">
    <location>
        <begin position="378"/>
        <end position="387"/>
    </location>
</feature>
<feature type="region of interest" description="Disordered" evidence="1">
    <location>
        <begin position="64"/>
        <end position="87"/>
    </location>
</feature>
<feature type="compositionally biased region" description="Basic and acidic residues" evidence="1">
    <location>
        <begin position="635"/>
        <end position="646"/>
    </location>
</feature>
<dbReference type="Proteomes" id="UP000076871">
    <property type="component" value="Unassembled WGS sequence"/>
</dbReference>
<feature type="compositionally biased region" description="Basic and acidic residues" evidence="1">
    <location>
        <begin position="717"/>
        <end position="728"/>
    </location>
</feature>
<dbReference type="InParanoid" id="A0A165FCU2"/>
<feature type="region of interest" description="Disordered" evidence="1">
    <location>
        <begin position="358"/>
        <end position="401"/>
    </location>
</feature>
<dbReference type="OrthoDB" id="3242303at2759"/>
<dbReference type="EMBL" id="KV427614">
    <property type="protein sequence ID" value="KZT08775.1"/>
    <property type="molecule type" value="Genomic_DNA"/>
</dbReference>